<sequence length="113" mass="12549">MAISTTYTFAVLLLSIFFLSLTLLPLQSGGTGIRASMEDEVKKEIKMGLGSKPPACLNRCMSCRPCVATLAIPSQSQKRSHIIYDYVKSSRAQDDTYYLLSWKCTCGNKLFQP</sequence>
<dbReference type="Proteomes" id="UP001567538">
    <property type="component" value="Unassembled WGS sequence"/>
</dbReference>
<gene>
    <name evidence="8" type="ORF">AAHA92_14744</name>
</gene>
<evidence type="ECO:0000256" key="1">
    <source>
        <dbReference type="ARBA" id="ARBA00004613"/>
    </source>
</evidence>
<dbReference type="InterPro" id="IPR039455">
    <property type="entry name" value="EPFL"/>
</dbReference>
<comment type="caution">
    <text evidence="8">The sequence shown here is derived from an EMBL/GenBank/DDBJ whole genome shotgun (WGS) entry which is preliminary data.</text>
</comment>
<keyword evidence="6" id="KW-1015">Disulfide bond</keyword>
<dbReference type="PANTHER" id="PTHR33109:SF60">
    <property type="entry name" value="EPIDERMAL PATTERNING FACTOR-LIKE PROTEIN 8"/>
    <property type="match status" value="1"/>
</dbReference>
<reference evidence="8 9" key="1">
    <citation type="submission" date="2024-06" db="EMBL/GenBank/DDBJ databases">
        <title>A chromosome level genome sequence of Diviner's sage (Salvia divinorum).</title>
        <authorList>
            <person name="Ford S.A."/>
            <person name="Ro D.-K."/>
            <person name="Ness R.W."/>
            <person name="Phillips M.A."/>
        </authorList>
    </citation>
    <scope>NUCLEOTIDE SEQUENCE [LARGE SCALE GENOMIC DNA]</scope>
    <source>
        <strain evidence="8">SAF-2024a</strain>
        <tissue evidence="8">Leaf</tissue>
    </source>
</reference>
<dbReference type="AlphaFoldDB" id="A0ABD1HCI3"/>
<dbReference type="EMBL" id="JBEAFC010000006">
    <property type="protein sequence ID" value="KAL1554151.1"/>
    <property type="molecule type" value="Genomic_DNA"/>
</dbReference>
<organism evidence="8 9">
    <name type="scientific">Salvia divinorum</name>
    <name type="common">Maria pastora</name>
    <name type="synonym">Diviner's sage</name>
    <dbReference type="NCBI Taxonomy" id="28513"/>
    <lineage>
        <taxon>Eukaryota</taxon>
        <taxon>Viridiplantae</taxon>
        <taxon>Streptophyta</taxon>
        <taxon>Embryophyta</taxon>
        <taxon>Tracheophyta</taxon>
        <taxon>Spermatophyta</taxon>
        <taxon>Magnoliopsida</taxon>
        <taxon>eudicotyledons</taxon>
        <taxon>Gunneridae</taxon>
        <taxon>Pentapetalae</taxon>
        <taxon>asterids</taxon>
        <taxon>lamiids</taxon>
        <taxon>Lamiales</taxon>
        <taxon>Lamiaceae</taxon>
        <taxon>Nepetoideae</taxon>
        <taxon>Mentheae</taxon>
        <taxon>Salviinae</taxon>
        <taxon>Salvia</taxon>
        <taxon>Salvia subgen. Calosphace</taxon>
    </lineage>
</organism>
<comment type="function">
    <text evidence="7">Controls stomatal patterning.</text>
</comment>
<keyword evidence="4 7" id="KW-0964">Secreted</keyword>
<comment type="subcellular location">
    <subcellularLocation>
        <location evidence="1 7">Secreted</location>
    </subcellularLocation>
</comment>
<keyword evidence="3 7" id="KW-0217">Developmental protein</keyword>
<dbReference type="GO" id="GO:0005576">
    <property type="term" value="C:extracellular region"/>
    <property type="evidence" value="ECO:0007669"/>
    <property type="project" value="UniProtKB-SubCell"/>
</dbReference>
<keyword evidence="9" id="KW-1185">Reference proteome</keyword>
<evidence type="ECO:0000256" key="7">
    <source>
        <dbReference type="RuleBase" id="RU367102"/>
    </source>
</evidence>
<proteinExistence type="inferred from homology"/>
<feature type="chain" id="PRO_5044533984" description="Epidermal patterning factor-like protein" evidence="7">
    <location>
        <begin position="29"/>
        <end position="113"/>
    </location>
</feature>
<accession>A0ABD1HCI3</accession>
<feature type="signal peptide" evidence="7">
    <location>
        <begin position="1"/>
        <end position="28"/>
    </location>
</feature>
<comment type="similarity">
    <text evidence="2 7">Belongs to the plant cysteine rich small secretory peptide family. Epidermal patterning factor subfamily.</text>
</comment>
<evidence type="ECO:0000313" key="8">
    <source>
        <dbReference type="EMBL" id="KAL1554151.1"/>
    </source>
</evidence>
<evidence type="ECO:0000256" key="6">
    <source>
        <dbReference type="ARBA" id="ARBA00023157"/>
    </source>
</evidence>
<dbReference type="PANTHER" id="PTHR33109">
    <property type="entry name" value="EPIDERMAL PATTERNING FACTOR-LIKE PROTEIN 4"/>
    <property type="match status" value="1"/>
</dbReference>
<evidence type="ECO:0000256" key="3">
    <source>
        <dbReference type="ARBA" id="ARBA00022473"/>
    </source>
</evidence>
<evidence type="ECO:0000256" key="4">
    <source>
        <dbReference type="ARBA" id="ARBA00022525"/>
    </source>
</evidence>
<dbReference type="GO" id="GO:0010052">
    <property type="term" value="P:guard cell differentiation"/>
    <property type="evidence" value="ECO:0007669"/>
    <property type="project" value="UniProtKB-UniRule"/>
</dbReference>
<keyword evidence="5 7" id="KW-0732">Signal</keyword>
<protein>
    <recommendedName>
        <fullName evidence="7">Epidermal patterning factor-like protein</fullName>
    </recommendedName>
</protein>
<evidence type="ECO:0000313" key="9">
    <source>
        <dbReference type="Proteomes" id="UP001567538"/>
    </source>
</evidence>
<name>A0ABD1HCI3_SALDI</name>
<evidence type="ECO:0000256" key="5">
    <source>
        <dbReference type="ARBA" id="ARBA00022729"/>
    </source>
</evidence>
<dbReference type="Pfam" id="PF17181">
    <property type="entry name" value="EPF"/>
    <property type="match status" value="1"/>
</dbReference>
<evidence type="ECO:0000256" key="2">
    <source>
        <dbReference type="ARBA" id="ARBA00008127"/>
    </source>
</evidence>